<keyword evidence="3" id="KW-1185">Reference proteome</keyword>
<evidence type="ECO:0000313" key="2">
    <source>
        <dbReference type="EMBL" id="RBM08820.1"/>
    </source>
</evidence>
<proteinExistence type="predicted"/>
<sequence length="98" mass="10947">MSGRFQTDVAFAAEFPITQPWRCPRFGGSHVFLAGEKIIGENIMELPENEDRRDTSAVNDAPAGSPPDMKTPRPDTPTPLIRKLSGYVSKTRKTLFRQ</sequence>
<comment type="caution">
    <text evidence="2">The sequence shown here is derived from an EMBL/GenBank/DDBJ whole genome shotgun (WGS) entry which is preliminary data.</text>
</comment>
<name>A0A365YZH1_9PROT</name>
<reference evidence="2 3" key="1">
    <citation type="submission" date="2018-05" db="EMBL/GenBank/DDBJ databases">
        <title>Komagataeibacter cocois sp. nov., for a novel cellulose- producing strain isolated from coconut milk.</title>
        <authorList>
            <person name="Liu L."/>
            <person name="Wang Y."/>
            <person name="Liu S."/>
            <person name="Bi J."/>
            <person name="Chen H."/>
            <person name="Deng J."/>
            <person name="Zhang C."/>
            <person name="Hu Q."/>
            <person name="Li C."/>
        </authorList>
    </citation>
    <scope>NUCLEOTIDE SEQUENCE [LARGE SCALE GENOMIC DNA]</scope>
    <source>
        <strain evidence="2 3">WE7</strain>
    </source>
</reference>
<dbReference type="Proteomes" id="UP000252680">
    <property type="component" value="Unassembled WGS sequence"/>
</dbReference>
<evidence type="ECO:0000256" key="1">
    <source>
        <dbReference type="SAM" id="MobiDB-lite"/>
    </source>
</evidence>
<evidence type="ECO:0000313" key="3">
    <source>
        <dbReference type="Proteomes" id="UP000252680"/>
    </source>
</evidence>
<organism evidence="2 3">
    <name type="scientific">Novacetimonas cocois</name>
    <dbReference type="NCBI Taxonomy" id="1747507"/>
    <lineage>
        <taxon>Bacteria</taxon>
        <taxon>Pseudomonadati</taxon>
        <taxon>Pseudomonadota</taxon>
        <taxon>Alphaproteobacteria</taxon>
        <taxon>Acetobacterales</taxon>
        <taxon>Acetobacteraceae</taxon>
        <taxon>Novacetimonas</taxon>
    </lineage>
</organism>
<dbReference type="AlphaFoldDB" id="A0A365YZH1"/>
<feature type="region of interest" description="Disordered" evidence="1">
    <location>
        <begin position="44"/>
        <end position="84"/>
    </location>
</feature>
<accession>A0A365YZH1</accession>
<protein>
    <submittedName>
        <fullName evidence="2">Uncharacterized protein</fullName>
    </submittedName>
</protein>
<dbReference type="EMBL" id="QEXL01000003">
    <property type="protein sequence ID" value="RBM08820.1"/>
    <property type="molecule type" value="Genomic_DNA"/>
</dbReference>
<gene>
    <name evidence="2" type="ORF">NJLHNGOC_03415</name>
</gene>